<evidence type="ECO:0000313" key="2">
    <source>
        <dbReference type="Proteomes" id="UP001056120"/>
    </source>
</evidence>
<reference evidence="2" key="1">
    <citation type="journal article" date="2022" name="Mol. Ecol. Resour.">
        <title>The genomes of chicory, endive, great burdock and yacon provide insights into Asteraceae palaeo-polyploidization history and plant inulin production.</title>
        <authorList>
            <person name="Fan W."/>
            <person name="Wang S."/>
            <person name="Wang H."/>
            <person name="Wang A."/>
            <person name="Jiang F."/>
            <person name="Liu H."/>
            <person name="Zhao H."/>
            <person name="Xu D."/>
            <person name="Zhang Y."/>
        </authorList>
    </citation>
    <scope>NUCLEOTIDE SEQUENCE [LARGE SCALE GENOMIC DNA]</scope>
    <source>
        <strain evidence="2">cv. Yunnan</strain>
    </source>
</reference>
<gene>
    <name evidence="1" type="ORF">L1987_57909</name>
</gene>
<organism evidence="1 2">
    <name type="scientific">Smallanthus sonchifolius</name>
    <dbReference type="NCBI Taxonomy" id="185202"/>
    <lineage>
        <taxon>Eukaryota</taxon>
        <taxon>Viridiplantae</taxon>
        <taxon>Streptophyta</taxon>
        <taxon>Embryophyta</taxon>
        <taxon>Tracheophyta</taxon>
        <taxon>Spermatophyta</taxon>
        <taxon>Magnoliopsida</taxon>
        <taxon>eudicotyledons</taxon>
        <taxon>Gunneridae</taxon>
        <taxon>Pentapetalae</taxon>
        <taxon>asterids</taxon>
        <taxon>campanulids</taxon>
        <taxon>Asterales</taxon>
        <taxon>Asteraceae</taxon>
        <taxon>Asteroideae</taxon>
        <taxon>Heliantheae alliance</taxon>
        <taxon>Millerieae</taxon>
        <taxon>Smallanthus</taxon>
    </lineage>
</organism>
<dbReference type="Proteomes" id="UP001056120">
    <property type="component" value="Linkage Group LG19"/>
</dbReference>
<comment type="caution">
    <text evidence="1">The sequence shown here is derived from an EMBL/GenBank/DDBJ whole genome shotgun (WGS) entry which is preliminary data.</text>
</comment>
<name>A0ACB9DEB6_9ASTR</name>
<evidence type="ECO:0000313" key="1">
    <source>
        <dbReference type="EMBL" id="KAI3744816.1"/>
    </source>
</evidence>
<accession>A0ACB9DEB6</accession>
<sequence>MTMRCCSNKVRVVNLVQCLYGASFYVDPKVNKFDEELSVGNNPRPGKRFLLYGRVKLGLKSNPLQEIRVILIDIFGGFEARELKMQSRSYTNLLELASGNFPVMGREREKRKMIPRVMTVPGSITEFDDDQASSVASDNPSALSMDRMIIVANQLPMKAKRRVDNKGWEFHLG</sequence>
<reference evidence="1 2" key="2">
    <citation type="journal article" date="2022" name="Mol. Ecol. Resour.">
        <title>The genomes of chicory, endive, great burdock and yacon provide insights into Asteraceae paleo-polyploidization history and plant inulin production.</title>
        <authorList>
            <person name="Fan W."/>
            <person name="Wang S."/>
            <person name="Wang H."/>
            <person name="Wang A."/>
            <person name="Jiang F."/>
            <person name="Liu H."/>
            <person name="Zhao H."/>
            <person name="Xu D."/>
            <person name="Zhang Y."/>
        </authorList>
    </citation>
    <scope>NUCLEOTIDE SEQUENCE [LARGE SCALE GENOMIC DNA]</scope>
    <source>
        <strain evidence="2">cv. Yunnan</strain>
        <tissue evidence="1">Leaves</tissue>
    </source>
</reference>
<dbReference type="EMBL" id="CM042036">
    <property type="protein sequence ID" value="KAI3744816.1"/>
    <property type="molecule type" value="Genomic_DNA"/>
</dbReference>
<proteinExistence type="predicted"/>
<protein>
    <submittedName>
        <fullName evidence="1">Uncharacterized protein</fullName>
    </submittedName>
</protein>
<keyword evidence="2" id="KW-1185">Reference proteome</keyword>